<reference evidence="1 2" key="1">
    <citation type="journal article" date="2024" name="Ann. Entomol. Soc. Am.">
        <title>Genomic analyses of the southern and eastern yellowjacket wasps (Hymenoptera: Vespidae) reveal evolutionary signatures of social life.</title>
        <authorList>
            <person name="Catto M.A."/>
            <person name="Caine P.B."/>
            <person name="Orr S.E."/>
            <person name="Hunt B.G."/>
            <person name="Goodisman M.A.D."/>
        </authorList>
    </citation>
    <scope>NUCLEOTIDE SEQUENCE [LARGE SCALE GENOMIC DNA]</scope>
    <source>
        <strain evidence="1">233</strain>
        <tissue evidence="1">Head and thorax</tissue>
    </source>
</reference>
<name>A0ABD2ABD7_VESSQ</name>
<dbReference type="EMBL" id="JAUDFV010000152">
    <property type="protein sequence ID" value="KAL2717929.1"/>
    <property type="molecule type" value="Genomic_DNA"/>
</dbReference>
<keyword evidence="2" id="KW-1185">Reference proteome</keyword>
<proteinExistence type="predicted"/>
<organism evidence="1 2">
    <name type="scientific">Vespula squamosa</name>
    <name type="common">Southern yellow jacket</name>
    <name type="synonym">Wasp</name>
    <dbReference type="NCBI Taxonomy" id="30214"/>
    <lineage>
        <taxon>Eukaryota</taxon>
        <taxon>Metazoa</taxon>
        <taxon>Ecdysozoa</taxon>
        <taxon>Arthropoda</taxon>
        <taxon>Hexapoda</taxon>
        <taxon>Insecta</taxon>
        <taxon>Pterygota</taxon>
        <taxon>Neoptera</taxon>
        <taxon>Endopterygota</taxon>
        <taxon>Hymenoptera</taxon>
        <taxon>Apocrita</taxon>
        <taxon>Aculeata</taxon>
        <taxon>Vespoidea</taxon>
        <taxon>Vespidae</taxon>
        <taxon>Vespinae</taxon>
        <taxon>Vespula</taxon>
    </lineage>
</organism>
<gene>
    <name evidence="1" type="ORF">V1478_011805</name>
</gene>
<dbReference type="AlphaFoldDB" id="A0ABD2ABD7"/>
<dbReference type="Proteomes" id="UP001607302">
    <property type="component" value="Unassembled WGS sequence"/>
</dbReference>
<evidence type="ECO:0000313" key="1">
    <source>
        <dbReference type="EMBL" id="KAL2717929.1"/>
    </source>
</evidence>
<accession>A0ABD2ABD7</accession>
<feature type="non-terminal residue" evidence="1">
    <location>
        <position position="1"/>
    </location>
</feature>
<comment type="caution">
    <text evidence="1">The sequence shown here is derived from an EMBL/GenBank/DDBJ whole genome shotgun (WGS) entry which is preliminary data.</text>
</comment>
<feature type="non-terminal residue" evidence="1">
    <location>
        <position position="88"/>
    </location>
</feature>
<sequence>ANTRVRGKWSNESISSKDEYLEKEKRDKDRDKNRDRDRDVYACTDVRHKRIQRVTLDKGYFPRMVHRGSSRYPRAFLLLFARVPRATL</sequence>
<evidence type="ECO:0000313" key="2">
    <source>
        <dbReference type="Proteomes" id="UP001607302"/>
    </source>
</evidence>
<protein>
    <submittedName>
        <fullName evidence="1">Uncharacterized protein</fullName>
    </submittedName>
</protein>